<keyword evidence="1 2" id="KW-0414">Isoprene biosynthesis</keyword>
<feature type="binding site" evidence="2">
    <location>
        <position position="43"/>
    </location>
    <ligand>
        <name>a divalent metal cation</name>
        <dbReference type="ChEBI" id="CHEBI:60240"/>
    </ligand>
</feature>
<dbReference type="EC" id="4.6.1.12" evidence="2 3"/>
<keyword evidence="6" id="KW-1185">Reference proteome</keyword>
<dbReference type="CDD" id="cd00554">
    <property type="entry name" value="MECDP_synthase"/>
    <property type="match status" value="1"/>
</dbReference>
<evidence type="ECO:0000256" key="1">
    <source>
        <dbReference type="ARBA" id="ARBA00023229"/>
    </source>
</evidence>
<feature type="binding site" evidence="2">
    <location>
        <begin position="35"/>
        <end position="36"/>
    </location>
    <ligand>
        <name>4-CDP-2-C-methyl-D-erythritol 2-phosphate</name>
        <dbReference type="ChEBI" id="CHEBI:57919"/>
    </ligand>
</feature>
<evidence type="ECO:0000313" key="6">
    <source>
        <dbReference type="Proteomes" id="UP000060487"/>
    </source>
</evidence>
<feature type="binding site" evidence="2">
    <location>
        <begin position="62"/>
        <end position="66"/>
    </location>
    <ligand>
        <name>4-CDP-2-C-methyl-D-erythritol 2-phosphate</name>
        <dbReference type="ChEBI" id="CHEBI:57919"/>
    </ligand>
</feature>
<dbReference type="EMBL" id="LNQR01000058">
    <property type="protein sequence ID" value="KWT85915.1"/>
    <property type="molecule type" value="Genomic_DNA"/>
</dbReference>
<dbReference type="InterPro" id="IPR036571">
    <property type="entry name" value="MECDP_synthase_sf"/>
</dbReference>
<feature type="site" description="Transition state stabilizer" evidence="2">
    <location>
        <position position="133"/>
    </location>
</feature>
<dbReference type="PANTHER" id="PTHR43181">
    <property type="entry name" value="2-C-METHYL-D-ERYTHRITOL 2,4-CYCLODIPHOSPHATE SYNTHASE, CHLOROPLASTIC"/>
    <property type="match status" value="1"/>
</dbReference>
<dbReference type="SUPFAM" id="SSF69765">
    <property type="entry name" value="IpsF-like"/>
    <property type="match status" value="1"/>
</dbReference>
<evidence type="ECO:0000256" key="2">
    <source>
        <dbReference type="HAMAP-Rule" id="MF_00107"/>
    </source>
</evidence>
<dbReference type="GO" id="GO:0008685">
    <property type="term" value="F:2-C-methyl-D-erythritol 2,4-cyclodiphosphate synthase activity"/>
    <property type="evidence" value="ECO:0007669"/>
    <property type="project" value="UniProtKB-EC"/>
</dbReference>
<feature type="binding site" evidence="2">
    <location>
        <position position="10"/>
    </location>
    <ligand>
        <name>a divalent metal cation</name>
        <dbReference type="ChEBI" id="CHEBI:60240"/>
    </ligand>
</feature>
<dbReference type="NCBIfam" id="TIGR00151">
    <property type="entry name" value="ispF"/>
    <property type="match status" value="1"/>
</dbReference>
<gene>
    <name evidence="2 5" type="primary">ispF</name>
    <name evidence="5" type="ORF">ASN18_1625</name>
</gene>
<dbReference type="Proteomes" id="UP000060487">
    <property type="component" value="Unassembled WGS sequence"/>
</dbReference>
<accession>A0ABR5SGJ0</accession>
<comment type="caution">
    <text evidence="5">The sequence shown here is derived from an EMBL/GenBank/DDBJ whole genome shotgun (WGS) entry which is preliminary data.</text>
</comment>
<dbReference type="RefSeq" id="WP_085052244.1">
    <property type="nucleotide sequence ID" value="NZ_LNQR01000058.1"/>
</dbReference>
<comment type="cofactor">
    <cofactor evidence="2">
        <name>a divalent metal cation</name>
        <dbReference type="ChEBI" id="CHEBI:60240"/>
    </cofactor>
    <text evidence="2">Binds 1 divalent metal cation per subunit.</text>
</comment>
<organism evidence="5 6">
    <name type="scientific">Candidatus Magnetominusculus xianensis</name>
    <dbReference type="NCBI Taxonomy" id="1748249"/>
    <lineage>
        <taxon>Bacteria</taxon>
        <taxon>Pseudomonadati</taxon>
        <taxon>Nitrospirota</taxon>
        <taxon>Nitrospiria</taxon>
        <taxon>Nitrospirales</taxon>
        <taxon>Nitrospiraceae</taxon>
        <taxon>Candidatus Magnetominusculus</taxon>
    </lineage>
</organism>
<proteinExistence type="inferred from homology"/>
<feature type="binding site" evidence="2">
    <location>
        <position position="142"/>
    </location>
    <ligand>
        <name>4-CDP-2-C-methyl-D-erythritol 2-phosphate</name>
        <dbReference type="ChEBI" id="CHEBI:57919"/>
    </ligand>
</feature>
<sequence length="161" mass="17190">MRTGIGYDSHRLTEGRRLIIGGVEIPFEGKGLAGHSDADCLVHSIIDALLGAAGLGDIGMMFPDTEAQWKDANSIELLRAVVRRISECGLEVTWLDCVVIAERPRLRPYIDSMKQAIAASGIGAGLINIKAKTNETMGFIGRGEGIAAIATCLLQKQGLKT</sequence>
<dbReference type="HAMAP" id="MF_00107">
    <property type="entry name" value="IspF"/>
    <property type="match status" value="1"/>
</dbReference>
<evidence type="ECO:0000259" key="4">
    <source>
        <dbReference type="Pfam" id="PF02542"/>
    </source>
</evidence>
<comment type="pathway">
    <text evidence="2">Isoprenoid biosynthesis; isopentenyl diphosphate biosynthesis via DXP pathway; isopentenyl diphosphate from 1-deoxy-D-xylulose 5-phosphate: step 4/6.</text>
</comment>
<protein>
    <recommendedName>
        <fullName evidence="2 3">2-C-methyl-D-erythritol 2,4-cyclodiphosphate synthase</fullName>
        <shortName evidence="2">MECDP-synthase</shortName>
        <shortName evidence="2">MECPP-synthase</shortName>
        <shortName evidence="2">MECPS</shortName>
        <ecNumber evidence="2 3">4.6.1.12</ecNumber>
    </recommendedName>
</protein>
<evidence type="ECO:0000256" key="3">
    <source>
        <dbReference type="RuleBase" id="RU004395"/>
    </source>
</evidence>
<evidence type="ECO:0000313" key="5">
    <source>
        <dbReference type="EMBL" id="KWT85915.1"/>
    </source>
</evidence>
<feature type="binding site" evidence="2">
    <location>
        <position position="8"/>
    </location>
    <ligand>
        <name>a divalent metal cation</name>
        <dbReference type="ChEBI" id="CHEBI:60240"/>
    </ligand>
</feature>
<keyword evidence="2" id="KW-0479">Metal-binding</keyword>
<dbReference type="Gene3D" id="3.30.1330.50">
    <property type="entry name" value="2-C-methyl-D-erythritol 2,4-cyclodiphosphate synthase"/>
    <property type="match status" value="1"/>
</dbReference>
<dbReference type="Pfam" id="PF02542">
    <property type="entry name" value="YgbB"/>
    <property type="match status" value="1"/>
</dbReference>
<feature type="binding site" evidence="2">
    <location>
        <position position="139"/>
    </location>
    <ligand>
        <name>4-CDP-2-C-methyl-D-erythritol 2-phosphate</name>
        <dbReference type="ChEBI" id="CHEBI:57919"/>
    </ligand>
</feature>
<reference evidence="5 6" key="1">
    <citation type="submission" date="2015-11" db="EMBL/GenBank/DDBJ databases">
        <authorList>
            <person name="Lin W."/>
        </authorList>
    </citation>
    <scope>NUCLEOTIDE SEQUENCE [LARGE SCALE GENOMIC DNA]</scope>
    <source>
        <strain evidence="5 6">HCH-1</strain>
    </source>
</reference>
<comment type="similarity">
    <text evidence="2 3">Belongs to the IspF family.</text>
</comment>
<dbReference type="PANTHER" id="PTHR43181:SF1">
    <property type="entry name" value="2-C-METHYL-D-ERYTHRITOL 2,4-CYCLODIPHOSPHATE SYNTHASE, CHLOROPLASTIC"/>
    <property type="match status" value="1"/>
</dbReference>
<feature type="binding site" evidence="2">
    <location>
        <begin position="8"/>
        <end position="10"/>
    </location>
    <ligand>
        <name>4-CDP-2-C-methyl-D-erythritol 2-phosphate</name>
        <dbReference type="ChEBI" id="CHEBI:57919"/>
    </ligand>
</feature>
<comment type="catalytic activity">
    <reaction evidence="2 3">
        <text>4-CDP-2-C-methyl-D-erythritol 2-phosphate = 2-C-methyl-D-erythritol 2,4-cyclic diphosphate + CMP</text>
        <dbReference type="Rhea" id="RHEA:23864"/>
        <dbReference type="ChEBI" id="CHEBI:57919"/>
        <dbReference type="ChEBI" id="CHEBI:58483"/>
        <dbReference type="ChEBI" id="CHEBI:60377"/>
        <dbReference type="EC" id="4.6.1.12"/>
    </reaction>
</comment>
<feature type="site" description="Transition state stabilizer" evidence="2">
    <location>
        <position position="35"/>
    </location>
</feature>
<feature type="domain" description="2-C-methyl-D-erythritol 2,4-cyclodiphosphate synthase" evidence="4">
    <location>
        <begin position="1"/>
        <end position="154"/>
    </location>
</feature>
<comment type="function">
    <text evidence="2">Involved in the biosynthesis of isopentenyl diphosphate (IPP) and dimethylallyl diphosphate (DMAPP), two major building blocks of isoprenoid compounds. Catalyzes the conversion of 4-diphosphocytidyl-2-C-methyl-D-erythritol 2-phosphate (CDP-ME2P) to 2-C-methyl-D-erythritol 2,4-cyclodiphosphate (ME-CPP) with a corresponding release of cytidine 5-monophosphate (CMP).</text>
</comment>
<comment type="subunit">
    <text evidence="2">Homotrimer.</text>
</comment>
<dbReference type="InterPro" id="IPR003526">
    <property type="entry name" value="MECDP_synthase"/>
</dbReference>
<feature type="binding site" evidence="2">
    <location>
        <begin position="57"/>
        <end position="59"/>
    </location>
    <ligand>
        <name>4-CDP-2-C-methyl-D-erythritol 2-phosphate</name>
        <dbReference type="ChEBI" id="CHEBI:57919"/>
    </ligand>
</feature>
<name>A0ABR5SGJ0_9BACT</name>
<keyword evidence="2 3" id="KW-0456">Lyase</keyword>
<comment type="caution">
    <text evidence="2">Lacks conserved residue(s) required for the propagation of feature annotation.</text>
</comment>